<dbReference type="Proteomes" id="UP000002949">
    <property type="component" value="Unassembled WGS sequence"/>
</dbReference>
<dbReference type="EMBL" id="AGSN01000220">
    <property type="protein sequence ID" value="EHH04862.1"/>
    <property type="molecule type" value="Genomic_DNA"/>
</dbReference>
<dbReference type="PATRIC" id="fig|1082933.3.peg.6010"/>
<accession>G6YJL1</accession>
<dbReference type="RefSeq" id="WP_006205974.1">
    <property type="nucleotide sequence ID" value="NZ_AGSN01000220.1"/>
</dbReference>
<reference evidence="1 2" key="1">
    <citation type="journal article" date="2012" name="J. Bacteriol.">
        <title>Draft Genome Sequence of Plant Growth-Promoting Rhizobium Mesorhizobium amorphae, Isolated from Zinc-Lead Mine Tailings.</title>
        <authorList>
            <person name="Hao X."/>
            <person name="Lin Y."/>
            <person name="Johnstone L."/>
            <person name="Baltrus D.A."/>
            <person name="Miller S.J."/>
            <person name="Wei G."/>
            <person name="Rensing C."/>
        </authorList>
    </citation>
    <scope>NUCLEOTIDE SEQUENCE [LARGE SCALE GENOMIC DNA]</scope>
    <source>
        <strain evidence="1 2">CCNWGS0123</strain>
    </source>
</reference>
<gene>
    <name evidence="1" type="ORF">MEA186_30946</name>
</gene>
<sequence length="40" mass="4381">MLRFFKNPATTIGLWVTQLKARTHANVAAVALANKQARTA</sequence>
<protein>
    <submittedName>
        <fullName evidence="1">Uncharacterized protein</fullName>
    </submittedName>
</protein>
<proteinExistence type="predicted"/>
<name>G6YJL1_9HYPH</name>
<organism evidence="1 2">
    <name type="scientific">Mesorhizobium amorphae CCNWGS0123</name>
    <dbReference type="NCBI Taxonomy" id="1082933"/>
    <lineage>
        <taxon>Bacteria</taxon>
        <taxon>Pseudomonadati</taxon>
        <taxon>Pseudomonadota</taxon>
        <taxon>Alphaproteobacteria</taxon>
        <taxon>Hyphomicrobiales</taxon>
        <taxon>Phyllobacteriaceae</taxon>
        <taxon>Mesorhizobium</taxon>
    </lineage>
</organism>
<dbReference type="AlphaFoldDB" id="G6YJL1"/>
<evidence type="ECO:0000313" key="1">
    <source>
        <dbReference type="EMBL" id="EHH04862.1"/>
    </source>
</evidence>
<evidence type="ECO:0000313" key="2">
    <source>
        <dbReference type="Proteomes" id="UP000002949"/>
    </source>
</evidence>
<keyword evidence="2" id="KW-1185">Reference proteome</keyword>